<evidence type="ECO:0000313" key="1">
    <source>
        <dbReference type="EMBL" id="MBM2767087.1"/>
    </source>
</evidence>
<dbReference type="RefSeq" id="WP_174925017.1">
    <property type="nucleotide sequence ID" value="NZ_CABVLY010000001.1"/>
</dbReference>
<evidence type="ECO:0000313" key="2">
    <source>
        <dbReference type="EMBL" id="VVU47717.1"/>
    </source>
</evidence>
<keyword evidence="4" id="KW-1185">Reference proteome</keyword>
<accession>A0A6P2G2F5</accession>
<organism evidence="2 3">
    <name type="scientific">Burkholderia anthina</name>
    <dbReference type="NCBI Taxonomy" id="179879"/>
    <lineage>
        <taxon>Bacteria</taxon>
        <taxon>Pseudomonadati</taxon>
        <taxon>Pseudomonadota</taxon>
        <taxon>Betaproteobacteria</taxon>
        <taxon>Burkholderiales</taxon>
        <taxon>Burkholderiaceae</taxon>
        <taxon>Burkholderia</taxon>
        <taxon>Burkholderia cepacia complex</taxon>
    </lineage>
</organism>
<dbReference type="EMBL" id="CABVLY010000001">
    <property type="protein sequence ID" value="VVU47717.1"/>
    <property type="molecule type" value="Genomic_DNA"/>
</dbReference>
<dbReference type="EMBL" id="JAFCIQ010000006">
    <property type="protein sequence ID" value="MBM2767087.1"/>
    <property type="molecule type" value="Genomic_DNA"/>
</dbReference>
<evidence type="ECO:0000313" key="3">
    <source>
        <dbReference type="Proteomes" id="UP000494201"/>
    </source>
</evidence>
<name>A0A6P2G2F5_9BURK</name>
<protein>
    <submittedName>
        <fullName evidence="2">Uncharacterized protein</fullName>
    </submittedName>
</protein>
<sequence length="91" mass="10248">MKPIDYVRDHKTAINGVLARFHVQNPRYIPEVVGEAEVVLLVQPEGQVSYFDVFKMEDALTDELHARVTILTEGGLKGSDRDRILSIAQKV</sequence>
<reference evidence="1 4" key="2">
    <citation type="submission" date="2021-02" db="EMBL/GenBank/DDBJ databases">
        <title>Draft genome of the type strains Burkholderia anthina DSM16086.</title>
        <authorList>
            <person name="Hertel R."/>
            <person name="Meissner J."/>
            <person name="Poehlein A."/>
            <person name="Daniel R."/>
            <person name="Commichau F.M."/>
        </authorList>
    </citation>
    <scope>NUCLEOTIDE SEQUENCE [LARGE SCALE GENOMIC DNA]</scope>
    <source>
        <strain evidence="1 4">DSM 16086</strain>
    </source>
</reference>
<proteinExistence type="predicted"/>
<gene>
    <name evidence="2" type="ORF">BAN20980_00409</name>
    <name evidence="1" type="ORF">JQK92_11695</name>
</gene>
<dbReference type="Proteomes" id="UP000494201">
    <property type="component" value="Unassembled WGS sequence"/>
</dbReference>
<evidence type="ECO:0000313" key="4">
    <source>
        <dbReference type="Proteomes" id="UP000755577"/>
    </source>
</evidence>
<dbReference type="GeneID" id="56498437"/>
<reference evidence="2 3" key="1">
    <citation type="submission" date="2019-09" db="EMBL/GenBank/DDBJ databases">
        <authorList>
            <person name="Depoorter E."/>
        </authorList>
    </citation>
    <scope>NUCLEOTIDE SEQUENCE [LARGE SCALE GENOMIC DNA]</scope>
    <source>
        <strain evidence="2">LMG 20980</strain>
    </source>
</reference>
<dbReference type="AlphaFoldDB" id="A0A6P2G2F5"/>
<dbReference type="Proteomes" id="UP000755577">
    <property type="component" value="Unassembled WGS sequence"/>
</dbReference>